<name>A0A226CY36_FOLCA</name>
<dbReference type="PANTHER" id="PTHR47027">
    <property type="entry name" value="REVERSE TRANSCRIPTASE DOMAIN-CONTAINING PROTEIN"/>
    <property type="match status" value="1"/>
</dbReference>
<dbReference type="SUPFAM" id="SSF56672">
    <property type="entry name" value="DNA/RNA polymerases"/>
    <property type="match status" value="1"/>
</dbReference>
<keyword evidence="3" id="KW-1185">Reference proteome</keyword>
<evidence type="ECO:0000313" key="2">
    <source>
        <dbReference type="EMBL" id="OXA37700.1"/>
    </source>
</evidence>
<protein>
    <submittedName>
        <fullName evidence="2">Putative RNA-directed DNA polymerase from transposon X-element</fullName>
    </submittedName>
</protein>
<organism evidence="2 3">
    <name type="scientific">Folsomia candida</name>
    <name type="common">Springtail</name>
    <dbReference type="NCBI Taxonomy" id="158441"/>
    <lineage>
        <taxon>Eukaryota</taxon>
        <taxon>Metazoa</taxon>
        <taxon>Ecdysozoa</taxon>
        <taxon>Arthropoda</taxon>
        <taxon>Hexapoda</taxon>
        <taxon>Collembola</taxon>
        <taxon>Entomobryomorpha</taxon>
        <taxon>Isotomoidea</taxon>
        <taxon>Isotomidae</taxon>
        <taxon>Proisotominae</taxon>
        <taxon>Folsomia</taxon>
    </lineage>
</organism>
<keyword evidence="2" id="KW-0548">Nucleotidyltransferase</keyword>
<dbReference type="InterPro" id="IPR000477">
    <property type="entry name" value="RT_dom"/>
</dbReference>
<dbReference type="InterPro" id="IPR036691">
    <property type="entry name" value="Endo/exonu/phosph_ase_sf"/>
</dbReference>
<feature type="domain" description="Reverse transcriptase" evidence="1">
    <location>
        <begin position="370"/>
        <end position="622"/>
    </location>
</feature>
<sequence>MDHLIVLEELLEKHPSHHFIIGGDFNARISSLGTLENQLFPCPEFRKSQDTVANPRGENVINFMSSNELICVNGRFHGDLDGNFTFVSKQGKSVIDLIFCSPTIAAVVNNSGTLTLPISHHLPYQLTWQCSLHKFQPPPPCVIKFSWKAEKKTAYQENLQALLHHNPVSPPDSSYPTLVKHITDAACHSNLAGFQVGFSSPSHKPWFDKECRDANKCVKLDLQNAKRNHWDPNQTTSYITSKYKYQSLIRDKKRKHATQLKQTLNQATRQQDFWKALKPFRSTPFVPNTISEEKWLDFYHNLIPPPPQHKDTFYGVHHPELDTVITLAEIQKAISRLPTHKAPGPDGIPTEFLKALPHDSILTVLQCFNDILSNEQTPMEWGNSITTILHKKGDKLNPNNYRPIALLNSLLKLFTHIICNRLTTWANKCNLLPEAQGGFRAGRSCDDQVFTAFPSIPHDKLWRKLNDLGVSGKIIRLLQSLYESATTQIKLQDSFSEPINITEGLLQGEILSPLLFSLYISDIEDILKSYDVGVRINKNLILRLLMYADDMVALSTSKTGLQMIIRILHKYFTTHSLNVHLAKTKVVVFRRNGGRLPKGLRFVYDGQDIEIVNKYTYLGVIFSSSGVFSLAAKHFKQKGLMALGATWSVFTRSRLESIERKFHLFSSLVASTVLYGAHIWGLRHIKEIEKVEYQFHRRLLGLEHGTPSYGMRLELGREPLRIRIARQALLYLRKLLDLTNERYAKQCLLTLYTLSQEEPHDPLNWMNQIKNWISPYASNYDWSQINTADLLSATPRIIRSMIESNIQDDKDKVTNSEKFNYYQHLSPQPSSQAAYLKTPTPIYAQRIIAQCRLGQGRFSWQLGSLKINYNEE</sequence>
<dbReference type="OrthoDB" id="6628575at2759"/>
<dbReference type="STRING" id="158441.A0A226CY36"/>
<dbReference type="AlphaFoldDB" id="A0A226CY36"/>
<dbReference type="InterPro" id="IPR005135">
    <property type="entry name" value="Endo/exonuclease/phosphatase"/>
</dbReference>
<dbReference type="Pfam" id="PF00078">
    <property type="entry name" value="RVT_1"/>
    <property type="match status" value="1"/>
</dbReference>
<dbReference type="PANTHER" id="PTHR47027:SF20">
    <property type="entry name" value="REVERSE TRANSCRIPTASE-LIKE PROTEIN WITH RNA-DIRECTED DNA POLYMERASE DOMAIN"/>
    <property type="match status" value="1"/>
</dbReference>
<comment type="caution">
    <text evidence="2">The sequence shown here is derived from an EMBL/GenBank/DDBJ whole genome shotgun (WGS) entry which is preliminary data.</text>
</comment>
<accession>A0A226CY36</accession>
<proteinExistence type="predicted"/>
<dbReference type="EMBL" id="LNIX01000053">
    <property type="protein sequence ID" value="OXA37700.1"/>
    <property type="molecule type" value="Genomic_DNA"/>
</dbReference>
<reference evidence="2 3" key="1">
    <citation type="submission" date="2015-12" db="EMBL/GenBank/DDBJ databases">
        <title>The genome of Folsomia candida.</title>
        <authorList>
            <person name="Faddeeva A."/>
            <person name="Derks M.F."/>
            <person name="Anvar Y."/>
            <person name="Smit S."/>
            <person name="Van Straalen N."/>
            <person name="Roelofs D."/>
        </authorList>
    </citation>
    <scope>NUCLEOTIDE SEQUENCE [LARGE SCALE GENOMIC DNA]</scope>
    <source>
        <strain evidence="2 3">VU population</strain>
        <tissue evidence="2">Whole body</tissue>
    </source>
</reference>
<dbReference type="GO" id="GO:0003964">
    <property type="term" value="F:RNA-directed DNA polymerase activity"/>
    <property type="evidence" value="ECO:0007669"/>
    <property type="project" value="UniProtKB-KW"/>
</dbReference>
<dbReference type="PROSITE" id="PS50878">
    <property type="entry name" value="RT_POL"/>
    <property type="match status" value="1"/>
</dbReference>
<dbReference type="Gene3D" id="3.60.10.10">
    <property type="entry name" value="Endonuclease/exonuclease/phosphatase"/>
    <property type="match status" value="1"/>
</dbReference>
<gene>
    <name evidence="2" type="ORF">Fcan01_27499</name>
</gene>
<evidence type="ECO:0000313" key="3">
    <source>
        <dbReference type="Proteomes" id="UP000198287"/>
    </source>
</evidence>
<dbReference type="SUPFAM" id="SSF56219">
    <property type="entry name" value="DNase I-like"/>
    <property type="match status" value="1"/>
</dbReference>
<dbReference type="CDD" id="cd01650">
    <property type="entry name" value="RT_nLTR_like"/>
    <property type="match status" value="1"/>
</dbReference>
<dbReference type="InterPro" id="IPR043502">
    <property type="entry name" value="DNA/RNA_pol_sf"/>
</dbReference>
<dbReference type="OMA" id="NELICVN"/>
<keyword evidence="2" id="KW-0695">RNA-directed DNA polymerase</keyword>
<dbReference type="Proteomes" id="UP000198287">
    <property type="component" value="Unassembled WGS sequence"/>
</dbReference>
<evidence type="ECO:0000259" key="1">
    <source>
        <dbReference type="PROSITE" id="PS50878"/>
    </source>
</evidence>
<keyword evidence="2" id="KW-0808">Transferase</keyword>
<dbReference type="Pfam" id="PF14529">
    <property type="entry name" value="Exo_endo_phos_2"/>
    <property type="match status" value="1"/>
</dbReference>